<dbReference type="PANTHER" id="PTHR43243:SF4">
    <property type="entry name" value="CATIONIC AMINO ACID TRANSPORTER 4"/>
    <property type="match status" value="1"/>
</dbReference>
<dbReference type="Proteomes" id="UP000677228">
    <property type="component" value="Unassembled WGS sequence"/>
</dbReference>
<name>A0A8S2MZI8_9BILA</name>
<dbReference type="GO" id="GO:0016020">
    <property type="term" value="C:membrane"/>
    <property type="evidence" value="ECO:0007669"/>
    <property type="project" value="UniProtKB-SubCell"/>
</dbReference>
<dbReference type="EMBL" id="CAJOBA010034124">
    <property type="protein sequence ID" value="CAF3978440.1"/>
    <property type="molecule type" value="Genomic_DNA"/>
</dbReference>
<proteinExistence type="predicted"/>
<feature type="transmembrane region" description="Helical" evidence="6">
    <location>
        <begin position="160"/>
        <end position="182"/>
    </location>
</feature>
<dbReference type="AlphaFoldDB" id="A0A8S2MZI8"/>
<dbReference type="Proteomes" id="UP000682733">
    <property type="component" value="Unassembled WGS sequence"/>
</dbReference>
<comment type="subcellular location">
    <subcellularLocation>
        <location evidence="1">Membrane</location>
        <topology evidence="1">Multi-pass membrane protein</topology>
    </subcellularLocation>
</comment>
<feature type="transmembrane region" description="Helical" evidence="6">
    <location>
        <begin position="81"/>
        <end position="102"/>
    </location>
</feature>
<feature type="transmembrane region" description="Helical" evidence="6">
    <location>
        <begin position="241"/>
        <end position="266"/>
    </location>
</feature>
<evidence type="ECO:0000313" key="7">
    <source>
        <dbReference type="EMBL" id="CAF1166937.1"/>
    </source>
</evidence>
<keyword evidence="4 6" id="KW-1133">Transmembrane helix</keyword>
<evidence type="ECO:0000256" key="5">
    <source>
        <dbReference type="ARBA" id="ARBA00023136"/>
    </source>
</evidence>
<keyword evidence="2" id="KW-0813">Transport</keyword>
<dbReference type="Gene3D" id="1.20.1740.10">
    <property type="entry name" value="Amino acid/polyamine transporter I"/>
    <property type="match status" value="1"/>
</dbReference>
<protein>
    <recommendedName>
        <fullName evidence="10">Amino acid transporter</fullName>
    </recommendedName>
</protein>
<accession>A0A8S2MZI8</accession>
<dbReference type="PANTHER" id="PTHR43243">
    <property type="entry name" value="INNER MEMBRANE TRANSPORTER YGJI-RELATED"/>
    <property type="match status" value="1"/>
</dbReference>
<evidence type="ECO:0000256" key="2">
    <source>
        <dbReference type="ARBA" id="ARBA00022448"/>
    </source>
</evidence>
<feature type="transmembrane region" description="Helical" evidence="6">
    <location>
        <begin position="202"/>
        <end position="221"/>
    </location>
</feature>
<dbReference type="Pfam" id="PF13520">
    <property type="entry name" value="AA_permease_2"/>
    <property type="match status" value="1"/>
</dbReference>
<feature type="transmembrane region" description="Helical" evidence="6">
    <location>
        <begin position="287"/>
        <end position="309"/>
    </location>
</feature>
<gene>
    <name evidence="7" type="ORF">OVA965_LOCUS22373</name>
    <name evidence="8" type="ORF">TMI583_LOCUS23087</name>
</gene>
<evidence type="ECO:0000256" key="6">
    <source>
        <dbReference type="SAM" id="Phobius"/>
    </source>
</evidence>
<feature type="transmembrane region" description="Helical" evidence="6">
    <location>
        <begin position="20"/>
        <end position="47"/>
    </location>
</feature>
<sequence>MSYWKSSTGTGVFVFSGYVAAQFAGPSIILSFGIAGIAACLCGLSYAELSSMIPISGSAYTYTYTSLGEIFAWIVGWDLLLQYICAGATVSVGWSGYVVSLFQRLFNIEAIHAITRPPFRWNETTSSIVKTDGGINLPAICIVFVVTIILLIGVRESLRFNLVIVTIKLCVILLFTGVAFFYVKLDNYKPFIPPNQGTFNQFGVTGMLHASTILFFAYIGFDAVATAAQETKTPEKDVPRGILLSLLLSAVIYILVSIALIGVVCYKNLDVSYPLSLAMEMIGSDRLAVIVDLGIVLSLTGVILVNILAPSRILMTMAQDGLFMPFIAKLHPTFKTPYRATIITGLIIYFVYGIRHSKNYQETIPWADIQQDNYQRQFSLETMKLLNSEELSLAKE</sequence>
<evidence type="ECO:0000256" key="4">
    <source>
        <dbReference type="ARBA" id="ARBA00022989"/>
    </source>
</evidence>
<dbReference type="EMBL" id="CAJNOK010012600">
    <property type="protein sequence ID" value="CAF1166937.1"/>
    <property type="molecule type" value="Genomic_DNA"/>
</dbReference>
<keyword evidence="5 6" id="KW-0472">Membrane</keyword>
<dbReference type="InterPro" id="IPR002293">
    <property type="entry name" value="AA/rel_permease1"/>
</dbReference>
<evidence type="ECO:0008006" key="10">
    <source>
        <dbReference type="Google" id="ProtNLM"/>
    </source>
</evidence>
<reference evidence="8" key="1">
    <citation type="submission" date="2021-02" db="EMBL/GenBank/DDBJ databases">
        <authorList>
            <person name="Nowell W R."/>
        </authorList>
    </citation>
    <scope>NUCLEOTIDE SEQUENCE</scope>
</reference>
<feature type="transmembrane region" description="Helical" evidence="6">
    <location>
        <begin position="135"/>
        <end position="154"/>
    </location>
</feature>
<evidence type="ECO:0000256" key="1">
    <source>
        <dbReference type="ARBA" id="ARBA00004141"/>
    </source>
</evidence>
<keyword evidence="3 6" id="KW-0812">Transmembrane</keyword>
<evidence type="ECO:0000313" key="9">
    <source>
        <dbReference type="Proteomes" id="UP000682733"/>
    </source>
</evidence>
<dbReference type="PIRSF" id="PIRSF006060">
    <property type="entry name" value="AA_transporter"/>
    <property type="match status" value="1"/>
</dbReference>
<comment type="caution">
    <text evidence="8">The sequence shown here is derived from an EMBL/GenBank/DDBJ whole genome shotgun (WGS) entry which is preliminary data.</text>
</comment>
<evidence type="ECO:0000256" key="3">
    <source>
        <dbReference type="ARBA" id="ARBA00022692"/>
    </source>
</evidence>
<dbReference type="GO" id="GO:0015171">
    <property type="term" value="F:amino acid transmembrane transporter activity"/>
    <property type="evidence" value="ECO:0007669"/>
    <property type="project" value="TreeGrafter"/>
</dbReference>
<evidence type="ECO:0000313" key="8">
    <source>
        <dbReference type="EMBL" id="CAF3978440.1"/>
    </source>
</evidence>
<organism evidence="8 9">
    <name type="scientific">Didymodactylos carnosus</name>
    <dbReference type="NCBI Taxonomy" id="1234261"/>
    <lineage>
        <taxon>Eukaryota</taxon>
        <taxon>Metazoa</taxon>
        <taxon>Spiralia</taxon>
        <taxon>Gnathifera</taxon>
        <taxon>Rotifera</taxon>
        <taxon>Eurotatoria</taxon>
        <taxon>Bdelloidea</taxon>
        <taxon>Philodinida</taxon>
        <taxon>Philodinidae</taxon>
        <taxon>Didymodactylos</taxon>
    </lineage>
</organism>